<gene>
    <name evidence="1" type="ORF">SADUNF_Sadunf12G0005900</name>
</gene>
<organism evidence="1 2">
    <name type="scientific">Salix dunnii</name>
    <dbReference type="NCBI Taxonomy" id="1413687"/>
    <lineage>
        <taxon>Eukaryota</taxon>
        <taxon>Viridiplantae</taxon>
        <taxon>Streptophyta</taxon>
        <taxon>Embryophyta</taxon>
        <taxon>Tracheophyta</taxon>
        <taxon>Spermatophyta</taxon>
        <taxon>Magnoliopsida</taxon>
        <taxon>eudicotyledons</taxon>
        <taxon>Gunneridae</taxon>
        <taxon>Pentapetalae</taxon>
        <taxon>rosids</taxon>
        <taxon>fabids</taxon>
        <taxon>Malpighiales</taxon>
        <taxon>Salicaceae</taxon>
        <taxon>Saliceae</taxon>
        <taxon>Salix</taxon>
    </lineage>
</organism>
<evidence type="ECO:0000313" key="1">
    <source>
        <dbReference type="EMBL" id="KAF9671044.1"/>
    </source>
</evidence>
<evidence type="ECO:0000313" key="2">
    <source>
        <dbReference type="Proteomes" id="UP000657918"/>
    </source>
</evidence>
<proteinExistence type="predicted"/>
<dbReference type="Proteomes" id="UP000657918">
    <property type="component" value="Unassembled WGS sequence"/>
</dbReference>
<protein>
    <submittedName>
        <fullName evidence="1">Uncharacterized protein</fullName>
    </submittedName>
</protein>
<dbReference type="EMBL" id="JADGMS010000012">
    <property type="protein sequence ID" value="KAF9671044.1"/>
    <property type="molecule type" value="Genomic_DNA"/>
</dbReference>
<accession>A0A835MNY2</accession>
<keyword evidence="2" id="KW-1185">Reference proteome</keyword>
<reference evidence="1 2" key="1">
    <citation type="submission" date="2020-10" db="EMBL/GenBank/DDBJ databases">
        <title>Plant Genome Project.</title>
        <authorList>
            <person name="Zhang R.-G."/>
        </authorList>
    </citation>
    <scope>NUCLEOTIDE SEQUENCE [LARGE SCALE GENOMIC DNA]</scope>
    <source>
        <strain evidence="1">FAFU-HL-1</strain>
        <tissue evidence="1">Leaf</tissue>
    </source>
</reference>
<sequence length="64" mass="7395">MSGATTSNYKAVELHFVSIFPKQKSVYQVMSIVKHAFNQEEQKILRPGATWNSHQRMQVQHHAN</sequence>
<name>A0A835MNY2_9ROSI</name>
<dbReference type="AlphaFoldDB" id="A0A835MNY2"/>
<comment type="caution">
    <text evidence="1">The sequence shown here is derived from an EMBL/GenBank/DDBJ whole genome shotgun (WGS) entry which is preliminary data.</text>
</comment>